<evidence type="ECO:0000259" key="8">
    <source>
        <dbReference type="Pfam" id="PF22074"/>
    </source>
</evidence>
<dbReference type="InterPro" id="IPR054085">
    <property type="entry name" value="Cep192-like_D1"/>
</dbReference>
<dbReference type="Pfam" id="PF22065">
    <property type="entry name" value="Cep192_D7"/>
    <property type="match status" value="1"/>
</dbReference>
<accession>A0ABN8LXG6</accession>
<feature type="compositionally biased region" description="Gly residues" evidence="1">
    <location>
        <begin position="390"/>
        <end position="399"/>
    </location>
</feature>
<dbReference type="Pfam" id="PF22067">
    <property type="entry name" value="Cep192_D3"/>
    <property type="match status" value="1"/>
</dbReference>
<feature type="compositionally biased region" description="Polar residues" evidence="1">
    <location>
        <begin position="732"/>
        <end position="746"/>
    </location>
</feature>
<name>A0ABN8LXG6_9CNID</name>
<dbReference type="InterPro" id="IPR054089">
    <property type="entry name" value="Cep192-like_D3"/>
</dbReference>
<dbReference type="Pfam" id="PF22076">
    <property type="entry name" value="Cep192_D6"/>
    <property type="match status" value="1"/>
</dbReference>
<feature type="region of interest" description="Disordered" evidence="1">
    <location>
        <begin position="1259"/>
        <end position="1278"/>
    </location>
</feature>
<dbReference type="InterPro" id="IPR054086">
    <property type="entry name" value="Cep192-like_D2"/>
</dbReference>
<feature type="domain" description="Cep192-like" evidence="6">
    <location>
        <begin position="1928"/>
        <end position="2024"/>
    </location>
</feature>
<dbReference type="Proteomes" id="UP001159427">
    <property type="component" value="Unassembled WGS sequence"/>
</dbReference>
<feature type="region of interest" description="Disordered" evidence="1">
    <location>
        <begin position="1162"/>
        <end position="1238"/>
    </location>
</feature>
<feature type="region of interest" description="Disordered" evidence="1">
    <location>
        <begin position="673"/>
        <end position="783"/>
    </location>
</feature>
<keyword evidence="11" id="KW-1185">Reference proteome</keyword>
<feature type="domain" description="Cep192-like" evidence="2">
    <location>
        <begin position="1656"/>
        <end position="1771"/>
    </location>
</feature>
<dbReference type="Pfam" id="PF22074">
    <property type="entry name" value="Cep192_D5"/>
    <property type="match status" value="1"/>
</dbReference>
<gene>
    <name evidence="10" type="ORF">PEVE_00005902</name>
</gene>
<feature type="region of interest" description="Disordered" evidence="1">
    <location>
        <begin position="446"/>
        <end position="514"/>
    </location>
</feature>
<evidence type="ECO:0000256" key="1">
    <source>
        <dbReference type="SAM" id="MobiDB-lite"/>
    </source>
</evidence>
<feature type="compositionally biased region" description="Low complexity" evidence="1">
    <location>
        <begin position="413"/>
        <end position="426"/>
    </location>
</feature>
<feature type="region of interest" description="Disordered" evidence="1">
    <location>
        <begin position="299"/>
        <end position="357"/>
    </location>
</feature>
<feature type="domain" description="Cep192/Spd-2-like" evidence="7">
    <location>
        <begin position="2034"/>
        <end position="2144"/>
    </location>
</feature>
<feature type="compositionally biased region" description="Polar residues" evidence="1">
    <location>
        <begin position="478"/>
        <end position="514"/>
    </location>
</feature>
<evidence type="ECO:0000313" key="11">
    <source>
        <dbReference type="Proteomes" id="UP001159427"/>
    </source>
</evidence>
<dbReference type="InterPro" id="IPR054091">
    <property type="entry name" value="Cep192-like_D5"/>
</dbReference>
<evidence type="ECO:0000259" key="5">
    <source>
        <dbReference type="Pfam" id="PF22066"/>
    </source>
</evidence>
<evidence type="ECO:0000313" key="10">
    <source>
        <dbReference type="EMBL" id="CAH3020154.1"/>
    </source>
</evidence>
<dbReference type="EMBL" id="CALNXI010000138">
    <property type="protein sequence ID" value="CAH3020154.1"/>
    <property type="molecule type" value="Genomic_DNA"/>
</dbReference>
<feature type="region of interest" description="Disordered" evidence="1">
    <location>
        <begin position="173"/>
        <end position="196"/>
    </location>
</feature>
<evidence type="ECO:0000259" key="9">
    <source>
        <dbReference type="Pfam" id="PF22076"/>
    </source>
</evidence>
<reference evidence="10 11" key="1">
    <citation type="submission" date="2022-05" db="EMBL/GenBank/DDBJ databases">
        <authorList>
            <consortium name="Genoscope - CEA"/>
            <person name="William W."/>
        </authorList>
    </citation>
    <scope>NUCLEOTIDE SEQUENCE [LARGE SCALE GENOMIC DNA]</scope>
</reference>
<feature type="domain" description="Cep192-like" evidence="9">
    <location>
        <begin position="2371"/>
        <end position="2475"/>
    </location>
</feature>
<feature type="region of interest" description="Disordered" evidence="1">
    <location>
        <begin position="208"/>
        <end position="227"/>
    </location>
</feature>
<dbReference type="PANTHER" id="PTHR16029:SF11">
    <property type="entry name" value="CENTROSOMAL PROTEIN OF 192 KDA"/>
    <property type="match status" value="1"/>
</dbReference>
<feature type="compositionally biased region" description="Basic and acidic residues" evidence="1">
    <location>
        <begin position="988"/>
        <end position="1004"/>
    </location>
</feature>
<dbReference type="Pfam" id="PF22064">
    <property type="entry name" value="Cep192_D2"/>
    <property type="match status" value="1"/>
</dbReference>
<comment type="caution">
    <text evidence="10">The sequence shown here is derived from an EMBL/GenBank/DDBJ whole genome shotgun (WGS) entry which is preliminary data.</text>
</comment>
<feature type="region of interest" description="Disordered" evidence="1">
    <location>
        <begin position="907"/>
        <end position="1118"/>
    </location>
</feature>
<dbReference type="InterPro" id="IPR013783">
    <property type="entry name" value="Ig-like_fold"/>
</dbReference>
<evidence type="ECO:0000259" key="2">
    <source>
        <dbReference type="Pfam" id="PF22060"/>
    </source>
</evidence>
<dbReference type="Gene3D" id="2.60.40.10">
    <property type="entry name" value="Immunoglobulins"/>
    <property type="match status" value="4"/>
</dbReference>
<dbReference type="Pfam" id="PF22073">
    <property type="entry name" value="Cep192_D4"/>
    <property type="match status" value="1"/>
</dbReference>
<dbReference type="InterPro" id="IPR054092">
    <property type="entry name" value="Cep192-like_D6"/>
</dbReference>
<dbReference type="InterPro" id="IPR054088">
    <property type="entry name" value="Cep192-like_D8"/>
</dbReference>
<organism evidence="10 11">
    <name type="scientific">Porites evermanni</name>
    <dbReference type="NCBI Taxonomy" id="104178"/>
    <lineage>
        <taxon>Eukaryota</taxon>
        <taxon>Metazoa</taxon>
        <taxon>Cnidaria</taxon>
        <taxon>Anthozoa</taxon>
        <taxon>Hexacorallia</taxon>
        <taxon>Scleractinia</taxon>
        <taxon>Fungiina</taxon>
        <taxon>Poritidae</taxon>
        <taxon>Porites</taxon>
    </lineage>
</organism>
<feature type="compositionally biased region" description="Polar residues" evidence="1">
    <location>
        <begin position="1262"/>
        <end position="1275"/>
    </location>
</feature>
<feature type="domain" description="Cep192-like" evidence="4">
    <location>
        <begin position="2512"/>
        <end position="2627"/>
    </location>
</feature>
<evidence type="ECO:0000259" key="6">
    <source>
        <dbReference type="Pfam" id="PF22067"/>
    </source>
</evidence>
<feature type="compositionally biased region" description="Low complexity" evidence="1">
    <location>
        <begin position="1039"/>
        <end position="1053"/>
    </location>
</feature>
<feature type="compositionally biased region" description="Polar residues" evidence="1">
    <location>
        <begin position="1196"/>
        <end position="1233"/>
    </location>
</feature>
<feature type="compositionally biased region" description="Polar residues" evidence="1">
    <location>
        <begin position="1093"/>
        <end position="1108"/>
    </location>
</feature>
<feature type="region of interest" description="Disordered" evidence="1">
    <location>
        <begin position="378"/>
        <end position="426"/>
    </location>
</feature>
<feature type="compositionally biased region" description="Basic and acidic residues" evidence="1">
    <location>
        <begin position="1019"/>
        <end position="1033"/>
    </location>
</feature>
<protein>
    <recommendedName>
        <fullName evidence="12">Centrosomal protein of 192 kDa</fullName>
    </recommendedName>
</protein>
<dbReference type="InterPro" id="IPR054087">
    <property type="entry name" value="Cep192-like_D7"/>
</dbReference>
<feature type="domain" description="Cep192-like" evidence="8">
    <location>
        <begin position="2150"/>
        <end position="2328"/>
    </location>
</feature>
<feature type="domain" description="Cep192-like" evidence="5">
    <location>
        <begin position="2661"/>
        <end position="2760"/>
    </location>
</feature>
<proteinExistence type="predicted"/>
<dbReference type="InterPro" id="IPR054090">
    <property type="entry name" value="Cep192_Spd-2-like_dom"/>
</dbReference>
<dbReference type="Pfam" id="PF22060">
    <property type="entry name" value="Cep192_D1"/>
    <property type="match status" value="1"/>
</dbReference>
<dbReference type="PANTHER" id="PTHR16029">
    <property type="entry name" value="CENTROSOMAL PROTEIN OF 192 KDA"/>
    <property type="match status" value="1"/>
</dbReference>
<feature type="compositionally biased region" description="Polar residues" evidence="1">
    <location>
        <begin position="1061"/>
        <end position="1073"/>
    </location>
</feature>
<evidence type="ECO:0008006" key="12">
    <source>
        <dbReference type="Google" id="ProtNLM"/>
    </source>
</evidence>
<sequence length="2762" mass="297883">MAMDLNFSQESFAFSDIAPPSHVSGLESFSDFDASECSETSFAEIAVKKDGEAKDGTASTETGISQPVSLLEKADDGRFSLGLEGLNANNINEFFEAIQNAESLGMISSSNSGKSLTADESSLGILQLDGLPEFGDNLSSDALQQVSLPQDQTLVGDDDDEEDDVVINHSEITRNPQGDDIPFTSDGGDAGKFTPAVNRDTLVQFEEERPDTGQDPDTFFSSHNKQVQNTNDAVTANEPNNEEEPLRHSYGQEELDMMLQGRSVSGDGGELIDRVSLTSSISFIQSQTFPESIFSQSFSSRGLGSGMDSRSESDGQEDNDDHTVPLLHGAGDGSHGSMTGRPGLEGANSDAEDLPTMGRVPLDASARLEAQGLELRQSAEGVDVLPDVLGDGGGGGDGSSGNNSDADDGGPAGAAYASSSANAPPSSTFPATIASFGFIHQPNTVGSHDSASLPASDGLTAGRGCPVGDAAADRSPTLLPTSPEQQNELQETMSTPHPSHFQASSTPMVRQENNSRAIHDETSALESYYLTGFNATARNSYMLANTPHPLWRDDGSFHISQLQGSRPGNPLSEAKSLTFDPSSTDLALASQDGDMTMISRDTALEAQNNQFSNRGSGSSTALSNHSSEFSIKFSSSTFMNGSTAIDESQLWKSTPRDDGEAAMRATPGVVFQGHQRPSTVTGQAADQNQITSTSLQRSSDGEQSTVLGGNSQMLGNPSSGQHFSERSHDRTLTPQGVNGDSASQVPQVFDEGKSSAFPWPVEDNEQEPVNAEGPRQNASTTSFQAPSFGQPSWPFGGDIVPGVNPFDGESASNVSWMMPDSDFQPQGDPLAIIEADEQVFNKEHELEIPSQAQISDISKIHDWTIPDSQYITRPSLLKVVGVNDPENKGEVRISFGAFLAAGSEELGSLSRTSPGRPRPHFGDEKPILTPSPKGAFKLISEPTTPSDPFLPDNHSPDDLMNKPSGDGNTQESSHKAIFSPDETFQRPPSKEQWKRKDVLGEEATKPPSPSTNMLSFEMQKMKLDEQFKVDGSVKKRSRSASQTSSSSTGSIQSVIKKSDGKGTQSGRSIGGSDSRTKDRKRCHRKEKPEHQNNAKLDASSRSKTNSEQTFEELSMSLGKMSTLRRSSCGDASYTSSLEQMTQFIAQAINEDPEEIRKKLAAVQKNKTKVKSKKREGPPSEDTTESTHSERSDFNPLASSSPQRQISPERMTYSQVNLKGSQEQTLSDSPNRLSSYGVDDSVFPSEAATSMVPLSLKELGSKDASSQRESMPSPETRSFHHIIPQFGETYTVRRAKKQADQQQNSHMIDPRKHRTHEIEERLNRSLPQNMESSVAEDNVQHPLPSERHLSNHELSTSHTHFSPLGTSDSAVGSMTTVLTQDVTNTRHSWPEASPRHHQLQKDFSKVDHVSGKTNLPEGKTKTDVSMNFAVPPDNFGAPVQLGNIGGGLPSNALMLGHHAGNLGNHQLAQTGVPLSFAQGIAPFDNPSSATHIYPSHNINGPVGIPGMMGPMLGTKTFGMQVHGPLSRTAPTTYGPGMVPLASAMYPPQGLGTMNTLHGHVPFVQTVSASMGPKPSSLTPTYVRSLNVEIPQNFSSQQIPLHLQTNMANISELPTSFTHPRVSTSMLHQHTPPQQVPNGLLQVRPNFSQGAVTAATQEIIPGEIQFPPFCCVGVLTESVIPLHNSSSRWMHCEIHFILSTANGVQLPSSTSAFSVQSKAIIAPHTTENVRISIEPAEAGAYTAQPQIYSFPVVCDMQPVTHSLGPVLALEVVAEEPRVEILLEEENSINFGEVSLGAKQCRPIHLVNRGRAQVPIRLIISANSSSLHCFGFADADFSPKDGVRNLASVKGSALTIHTLTLKGRQEVTSKPEPTVVLLLFQSPKVGLNSSSSAGPPEEYIARLDVEIDSARQGPTISSVALKAIEGVVRLHTPHKLQVLTLKSSVGKPSSCTIPVKNAGNITARVKLKVEGDTQQFSVKPDHLHLKPEEESEVQVTYQPAEANKQVQSLVVLAVPNGPVYELVVKGSATPKEEDKFTLLSSKPVLCWSGVALGWSQTQKVVLKTSSSSPVKLQLTIEGNHSDFQIQPTFSSHSGSPERHQSTLEPKKELPVHVSFSPSSMGLISSSLVIKSLTGRASSKIPLCGCGGTSQLVLVDVRQLSEGYIINIGEVSLGGKNSVKVRLRNSGTRAAFVKTVCYSDVHSLQQYPSTHLTVHPNNFILSERTSKTILIEYQPLERDAVKCRTSVNSVAAVAFYTGDEFLRRRYKKNLQRNPQQQFSPESKSSGPLVGLNFTKTFQDEDKLIEDVKYPKVPNWTTFFQSSVSRVLLTLVGSPPSPHPGNVNDLNRSVDTVPVSDKPVPKPQMNSPVTNGNLEEKSWAVIPDFLTMTPCKSQGDKGGKSSDQLRIVNFSERSLGFEFTWPGHAIVITPERGEIPPRSQTKVFVSAKPNPSNSLTHLPWVGTIYLNCDGVQQSIRVQIKEEQVLESSPLQSGALNFQSIPITASGGTPLPSHHLPPLRITNKDVMFGATLIGTVKTSEISLTNTAASAVSWNLCSVAPAYVKVDDTGSIHRTTYNAFSIPKLSGSLQGHGTSQIVVKFQPRYVGEYEQSWDLLTSSGGNKSKQKIFLHGQAVDKISSEGHFDDDLPAKTKKVTIKEPDRSTVGDKKGLYITDGVLQFPVTKIGSISEAKIKICNGSGEIQYLAHIASPTKPFSVNNKKFMIRPGRFVRLPVVFSPNEPGKTFETSLVITADPEAFLSVKLQGSSAE</sequence>
<evidence type="ECO:0000259" key="3">
    <source>
        <dbReference type="Pfam" id="PF22064"/>
    </source>
</evidence>
<evidence type="ECO:0000259" key="7">
    <source>
        <dbReference type="Pfam" id="PF22073"/>
    </source>
</evidence>
<dbReference type="Pfam" id="PF22066">
    <property type="entry name" value="Cep192_D8"/>
    <property type="match status" value="1"/>
</dbReference>
<dbReference type="InterPro" id="IPR039103">
    <property type="entry name" value="Spd-2/CEP192"/>
</dbReference>
<evidence type="ECO:0000259" key="4">
    <source>
        <dbReference type="Pfam" id="PF22065"/>
    </source>
</evidence>
<feature type="domain" description="Cep192-like" evidence="3">
    <location>
        <begin position="1773"/>
        <end position="1924"/>
    </location>
</feature>
<feature type="compositionally biased region" description="Polar residues" evidence="1">
    <location>
        <begin position="675"/>
        <end position="722"/>
    </location>
</feature>